<dbReference type="EMBL" id="MU006791">
    <property type="protein sequence ID" value="KAF2638151.1"/>
    <property type="molecule type" value="Genomic_DNA"/>
</dbReference>
<name>A0A6A6RTX0_9PLEO</name>
<gene>
    <name evidence="3" type="ORF">P280DRAFT_92272</name>
</gene>
<reference evidence="3" key="1">
    <citation type="journal article" date="2020" name="Stud. Mycol.">
        <title>101 Dothideomycetes genomes: a test case for predicting lifestyles and emergence of pathogens.</title>
        <authorList>
            <person name="Haridas S."/>
            <person name="Albert R."/>
            <person name="Binder M."/>
            <person name="Bloem J."/>
            <person name="Labutti K."/>
            <person name="Salamov A."/>
            <person name="Andreopoulos B."/>
            <person name="Baker S."/>
            <person name="Barry K."/>
            <person name="Bills G."/>
            <person name="Bluhm B."/>
            <person name="Cannon C."/>
            <person name="Castanera R."/>
            <person name="Culley D."/>
            <person name="Daum C."/>
            <person name="Ezra D."/>
            <person name="Gonzalez J."/>
            <person name="Henrissat B."/>
            <person name="Kuo A."/>
            <person name="Liang C."/>
            <person name="Lipzen A."/>
            <person name="Lutzoni F."/>
            <person name="Magnuson J."/>
            <person name="Mondo S."/>
            <person name="Nolan M."/>
            <person name="Ohm R."/>
            <person name="Pangilinan J."/>
            <person name="Park H.-J."/>
            <person name="Ramirez L."/>
            <person name="Alfaro M."/>
            <person name="Sun H."/>
            <person name="Tritt A."/>
            <person name="Yoshinaga Y."/>
            <person name="Zwiers L.-H."/>
            <person name="Turgeon B."/>
            <person name="Goodwin S."/>
            <person name="Spatafora J."/>
            <person name="Crous P."/>
            <person name="Grigoriev I."/>
        </authorList>
    </citation>
    <scope>NUCLEOTIDE SEQUENCE</scope>
    <source>
        <strain evidence="3">CBS 473.64</strain>
    </source>
</reference>
<evidence type="ECO:0000313" key="3">
    <source>
        <dbReference type="EMBL" id="KAF2638151.1"/>
    </source>
</evidence>
<protein>
    <submittedName>
        <fullName evidence="3">Uncharacterized protein</fullName>
    </submittedName>
</protein>
<accession>A0A6A6RTX0</accession>
<feature type="transmembrane region" description="Helical" evidence="2">
    <location>
        <begin position="36"/>
        <end position="53"/>
    </location>
</feature>
<feature type="region of interest" description="Disordered" evidence="1">
    <location>
        <begin position="71"/>
        <end position="94"/>
    </location>
</feature>
<keyword evidence="2" id="KW-0812">Transmembrane</keyword>
<dbReference type="Proteomes" id="UP000799753">
    <property type="component" value="Unassembled WGS sequence"/>
</dbReference>
<keyword evidence="2" id="KW-0472">Membrane</keyword>
<sequence length="94" mass="10373">MVGLHGVLISLSYAPTGFVSYACSYSSNIASHLAPHIIYGYVLLVIFATMAACPRPRRRTMAHYILQSVSTPTRTTPRTATRKQNSSRCNSRLL</sequence>
<feature type="compositionally biased region" description="Polar residues" evidence="1">
    <location>
        <begin position="83"/>
        <end position="94"/>
    </location>
</feature>
<evidence type="ECO:0000256" key="2">
    <source>
        <dbReference type="SAM" id="Phobius"/>
    </source>
</evidence>
<keyword evidence="2" id="KW-1133">Transmembrane helix</keyword>
<evidence type="ECO:0000256" key="1">
    <source>
        <dbReference type="SAM" id="MobiDB-lite"/>
    </source>
</evidence>
<proteinExistence type="predicted"/>
<dbReference type="AlphaFoldDB" id="A0A6A6RTX0"/>
<evidence type="ECO:0000313" key="4">
    <source>
        <dbReference type="Proteomes" id="UP000799753"/>
    </source>
</evidence>
<keyword evidence="4" id="KW-1185">Reference proteome</keyword>
<organism evidence="3 4">
    <name type="scientific">Massarina eburnea CBS 473.64</name>
    <dbReference type="NCBI Taxonomy" id="1395130"/>
    <lineage>
        <taxon>Eukaryota</taxon>
        <taxon>Fungi</taxon>
        <taxon>Dikarya</taxon>
        <taxon>Ascomycota</taxon>
        <taxon>Pezizomycotina</taxon>
        <taxon>Dothideomycetes</taxon>
        <taxon>Pleosporomycetidae</taxon>
        <taxon>Pleosporales</taxon>
        <taxon>Massarineae</taxon>
        <taxon>Massarinaceae</taxon>
        <taxon>Massarina</taxon>
    </lineage>
</organism>